<dbReference type="EMBL" id="JABANM010013260">
    <property type="protein sequence ID" value="KAF4734629.1"/>
    <property type="molecule type" value="Genomic_DNA"/>
</dbReference>
<evidence type="ECO:0000313" key="2">
    <source>
        <dbReference type="EMBL" id="KAF4751417.1"/>
    </source>
</evidence>
<proteinExistence type="predicted"/>
<dbReference type="EMBL" id="JABANO010006660">
    <property type="protein sequence ID" value="KAF4751417.1"/>
    <property type="molecule type" value="Genomic_DNA"/>
</dbReference>
<evidence type="ECO:0000313" key="4">
    <source>
        <dbReference type="Proteomes" id="UP000574390"/>
    </source>
</evidence>
<dbReference type="Proteomes" id="UP000574390">
    <property type="component" value="Unassembled WGS sequence"/>
</dbReference>
<keyword evidence="3" id="KW-1185">Reference proteome</keyword>
<reference evidence="3 4" key="1">
    <citation type="submission" date="2020-04" db="EMBL/GenBank/DDBJ databases">
        <title>Perkinsus olseni comparative genomics.</title>
        <authorList>
            <person name="Bogema D.R."/>
        </authorList>
    </citation>
    <scope>NUCLEOTIDE SEQUENCE [LARGE SCALE GENOMIC DNA]</scope>
    <source>
        <strain evidence="1">ATCC PRA-205</strain>
        <strain evidence="2 3">ATCC PRA-207</strain>
    </source>
</reference>
<evidence type="ECO:0000313" key="3">
    <source>
        <dbReference type="Proteomes" id="UP000553632"/>
    </source>
</evidence>
<protein>
    <recommendedName>
        <fullName evidence="5">EF-hand domain-containing protein</fullName>
    </recommendedName>
</protein>
<dbReference type="AlphaFoldDB" id="A0A7J6SNU2"/>
<dbReference type="Proteomes" id="UP000553632">
    <property type="component" value="Unassembled WGS sequence"/>
</dbReference>
<comment type="caution">
    <text evidence="1">The sequence shown here is derived from an EMBL/GenBank/DDBJ whole genome shotgun (WGS) entry which is preliminary data.</text>
</comment>
<name>A0A7J6SNU2_PEROL</name>
<evidence type="ECO:0008006" key="5">
    <source>
        <dbReference type="Google" id="ProtNLM"/>
    </source>
</evidence>
<gene>
    <name evidence="1" type="ORF">FOZ62_007778</name>
    <name evidence="2" type="ORF">FOZ63_028479</name>
</gene>
<sequence>MLPKHLSEKGPGPLTTGWTRESIALGVDPYNLFHDIDGDGKASPEEITRTFLHWHEVEMRVLQQTPVAARSLHYFPK</sequence>
<evidence type="ECO:0000313" key="1">
    <source>
        <dbReference type="EMBL" id="KAF4734629.1"/>
    </source>
</evidence>
<organism evidence="1 4">
    <name type="scientific">Perkinsus olseni</name>
    <name type="common">Perkinsus atlanticus</name>
    <dbReference type="NCBI Taxonomy" id="32597"/>
    <lineage>
        <taxon>Eukaryota</taxon>
        <taxon>Sar</taxon>
        <taxon>Alveolata</taxon>
        <taxon>Perkinsozoa</taxon>
        <taxon>Perkinsea</taxon>
        <taxon>Perkinsida</taxon>
        <taxon>Perkinsidae</taxon>
        <taxon>Perkinsus</taxon>
    </lineage>
</organism>
<accession>A0A7J6SNU2</accession>